<dbReference type="Pfam" id="PF00550">
    <property type="entry name" value="PP-binding"/>
    <property type="match status" value="1"/>
</dbReference>
<sequence>RVPISVAEEAASLLARQIAVILGGFLMQGESGAVDVDASMRRLGVDSLVSIELRNLLRRKFGLPGLQVQDVRDSATPTELAKLAIERMLLAAGENPRSRMPAGVPPV</sequence>
<keyword evidence="2" id="KW-0597">Phosphoprotein</keyword>
<proteinExistence type="predicted"/>
<dbReference type="SUPFAM" id="SSF47336">
    <property type="entry name" value="ACP-like"/>
    <property type="match status" value="1"/>
</dbReference>
<dbReference type="InterPro" id="IPR009081">
    <property type="entry name" value="PP-bd_ACP"/>
</dbReference>
<gene>
    <name evidence="4" type="ORF">OOU_Y34scaffold00179g2</name>
</gene>
<dbReference type="GO" id="GO:0031177">
    <property type="term" value="F:phosphopantetheine binding"/>
    <property type="evidence" value="ECO:0007669"/>
    <property type="project" value="InterPro"/>
</dbReference>
<dbReference type="InterPro" id="IPR006162">
    <property type="entry name" value="Ppantetheine_attach_site"/>
</dbReference>
<organism evidence="4">
    <name type="scientific">Pyricularia oryzae (strain Y34)</name>
    <name type="common">Rice blast fungus</name>
    <name type="synonym">Magnaporthe oryzae</name>
    <dbReference type="NCBI Taxonomy" id="1143189"/>
    <lineage>
        <taxon>Eukaryota</taxon>
        <taxon>Fungi</taxon>
        <taxon>Dikarya</taxon>
        <taxon>Ascomycota</taxon>
        <taxon>Pezizomycotina</taxon>
        <taxon>Sordariomycetes</taxon>
        <taxon>Sordariomycetidae</taxon>
        <taxon>Magnaporthales</taxon>
        <taxon>Pyriculariaceae</taxon>
        <taxon>Pyricularia</taxon>
    </lineage>
</organism>
<accession>A0AA97P6J4</accession>
<dbReference type="Gene3D" id="1.10.1200.10">
    <property type="entry name" value="ACP-like"/>
    <property type="match status" value="1"/>
</dbReference>
<protein>
    <recommendedName>
        <fullName evidence="3">Carrier domain-containing protein</fullName>
    </recommendedName>
</protein>
<dbReference type="InterPro" id="IPR020806">
    <property type="entry name" value="PKS_PP-bd"/>
</dbReference>
<dbReference type="EMBL" id="JH793768">
    <property type="protein sequence ID" value="ELQ42980.1"/>
    <property type="molecule type" value="Genomic_DNA"/>
</dbReference>
<dbReference type="PROSITE" id="PS00012">
    <property type="entry name" value="PHOSPHOPANTETHEINE"/>
    <property type="match status" value="1"/>
</dbReference>
<feature type="non-terminal residue" evidence="4">
    <location>
        <position position="1"/>
    </location>
</feature>
<evidence type="ECO:0000259" key="3">
    <source>
        <dbReference type="PROSITE" id="PS50075"/>
    </source>
</evidence>
<name>A0AA97P6J4_PYRO3</name>
<dbReference type="AlphaFoldDB" id="A0AA97P6J4"/>
<keyword evidence="1" id="KW-0596">Phosphopantetheine</keyword>
<dbReference type="Proteomes" id="UP000011086">
    <property type="component" value="Unassembled WGS sequence"/>
</dbReference>
<evidence type="ECO:0000256" key="1">
    <source>
        <dbReference type="ARBA" id="ARBA00022450"/>
    </source>
</evidence>
<dbReference type="PROSITE" id="PS50075">
    <property type="entry name" value="CARRIER"/>
    <property type="match status" value="1"/>
</dbReference>
<dbReference type="InterPro" id="IPR036736">
    <property type="entry name" value="ACP-like_sf"/>
</dbReference>
<reference evidence="4" key="1">
    <citation type="journal article" date="2012" name="PLoS Genet.">
        <title>Comparative analysis of the genomes of two field isolates of the rice blast fungus Magnaporthe oryzae.</title>
        <authorList>
            <person name="Xue M."/>
            <person name="Yang J."/>
            <person name="Li Z."/>
            <person name="Hu S."/>
            <person name="Yao N."/>
            <person name="Dean R.A."/>
            <person name="Zhao W."/>
            <person name="Shen M."/>
            <person name="Zhang H."/>
            <person name="Li C."/>
            <person name="Liu L."/>
            <person name="Cao L."/>
            <person name="Xu X."/>
            <person name="Xing Y."/>
            <person name="Hsiang T."/>
            <person name="Zhang Z."/>
            <person name="Xu J.R."/>
            <person name="Peng Y.L."/>
        </authorList>
    </citation>
    <scope>NUCLEOTIDE SEQUENCE</scope>
    <source>
        <strain evidence="4">Y34</strain>
    </source>
</reference>
<evidence type="ECO:0000313" key="4">
    <source>
        <dbReference type="EMBL" id="ELQ42980.1"/>
    </source>
</evidence>
<evidence type="ECO:0000256" key="2">
    <source>
        <dbReference type="ARBA" id="ARBA00022553"/>
    </source>
</evidence>
<feature type="domain" description="Carrier" evidence="3">
    <location>
        <begin position="9"/>
        <end position="88"/>
    </location>
</feature>
<dbReference type="SMART" id="SM00823">
    <property type="entry name" value="PKS_PP"/>
    <property type="match status" value="1"/>
</dbReference>